<evidence type="ECO:0000256" key="3">
    <source>
        <dbReference type="ARBA" id="ARBA00004667"/>
    </source>
</evidence>
<organism evidence="18 19">
    <name type="scientific">Pseudobythopirellula maris</name>
    <dbReference type="NCBI Taxonomy" id="2527991"/>
    <lineage>
        <taxon>Bacteria</taxon>
        <taxon>Pseudomonadati</taxon>
        <taxon>Planctomycetota</taxon>
        <taxon>Planctomycetia</taxon>
        <taxon>Pirellulales</taxon>
        <taxon>Lacipirellulaceae</taxon>
        <taxon>Pseudobythopirellula</taxon>
    </lineage>
</organism>
<dbReference type="InterPro" id="IPR013820">
    <property type="entry name" value="ATP_PRibTrfase_cat"/>
</dbReference>
<dbReference type="InterPro" id="IPR011322">
    <property type="entry name" value="N-reg_PII-like_a/b"/>
</dbReference>
<dbReference type="InterPro" id="IPR020621">
    <property type="entry name" value="ATP-PRT_HisG_long"/>
</dbReference>
<dbReference type="GO" id="GO:0003879">
    <property type="term" value="F:ATP phosphoribosyltransferase activity"/>
    <property type="evidence" value="ECO:0007669"/>
    <property type="project" value="UniProtKB-UniRule"/>
</dbReference>
<evidence type="ECO:0000256" key="4">
    <source>
        <dbReference type="ARBA" id="ARBA00007955"/>
    </source>
</evidence>
<dbReference type="OrthoDB" id="9801867at2"/>
<dbReference type="EC" id="2.4.2.17" evidence="5 15"/>
<keyword evidence="13 15" id="KW-0368">Histidine biosynthesis</keyword>
<dbReference type="AlphaFoldDB" id="A0A5C5ZN63"/>
<evidence type="ECO:0000256" key="15">
    <source>
        <dbReference type="HAMAP-Rule" id="MF_00079"/>
    </source>
</evidence>
<comment type="catalytic activity">
    <reaction evidence="1 15">
        <text>1-(5-phospho-beta-D-ribosyl)-ATP + diphosphate = 5-phospho-alpha-D-ribose 1-diphosphate + ATP</text>
        <dbReference type="Rhea" id="RHEA:18473"/>
        <dbReference type="ChEBI" id="CHEBI:30616"/>
        <dbReference type="ChEBI" id="CHEBI:33019"/>
        <dbReference type="ChEBI" id="CHEBI:58017"/>
        <dbReference type="ChEBI" id="CHEBI:73183"/>
        <dbReference type="EC" id="2.4.2.17"/>
    </reaction>
</comment>
<evidence type="ECO:0000256" key="10">
    <source>
        <dbReference type="ARBA" id="ARBA00022679"/>
    </source>
</evidence>
<evidence type="ECO:0000256" key="11">
    <source>
        <dbReference type="ARBA" id="ARBA00022741"/>
    </source>
</evidence>
<dbReference type="InterPro" id="IPR015867">
    <property type="entry name" value="N-reg_PII/ATP_PRibTrfase_C"/>
</dbReference>
<evidence type="ECO:0000256" key="7">
    <source>
        <dbReference type="ARBA" id="ARBA00022490"/>
    </source>
</evidence>
<dbReference type="UniPathway" id="UPA00031">
    <property type="reaction ID" value="UER00006"/>
</dbReference>
<comment type="function">
    <text evidence="14 15">Catalyzes the condensation of ATP and 5-phosphoribose 1-diphosphate to form N'-(5'-phosphoribosyl)-ATP (PR-ATP). Has a crucial role in the pathway because the rate of histidine biosynthesis seems to be controlled primarily by regulation of HisG enzymatic activity.</text>
</comment>
<dbReference type="PROSITE" id="PS01316">
    <property type="entry name" value="ATP_P_PHORIBOSYLTR"/>
    <property type="match status" value="1"/>
</dbReference>
<evidence type="ECO:0000256" key="12">
    <source>
        <dbReference type="ARBA" id="ARBA00022840"/>
    </source>
</evidence>
<dbReference type="RefSeq" id="WP_146399790.1">
    <property type="nucleotide sequence ID" value="NZ_SJPQ01000002.1"/>
</dbReference>
<evidence type="ECO:0000256" key="5">
    <source>
        <dbReference type="ARBA" id="ARBA00011946"/>
    </source>
</evidence>
<gene>
    <name evidence="15 18" type="primary">hisG</name>
    <name evidence="18" type="ORF">Mal64_20820</name>
</gene>
<dbReference type="GO" id="GO:0000287">
    <property type="term" value="F:magnesium ion binding"/>
    <property type="evidence" value="ECO:0007669"/>
    <property type="project" value="UniProtKB-UniRule"/>
</dbReference>
<dbReference type="PANTHER" id="PTHR21403">
    <property type="entry name" value="ATP PHOSPHORIBOSYLTRANSFERASE ATP-PRTASE"/>
    <property type="match status" value="1"/>
</dbReference>
<proteinExistence type="inferred from homology"/>
<comment type="subcellular location">
    <subcellularLocation>
        <location evidence="2 15">Cytoplasm</location>
    </subcellularLocation>
</comment>
<keyword evidence="12 15" id="KW-0067">ATP-binding</keyword>
<keyword evidence="15" id="KW-0479">Metal-binding</keyword>
<comment type="similarity">
    <text evidence="4 15">Belongs to the ATP phosphoribosyltransferase family. Long subfamily.</text>
</comment>
<evidence type="ECO:0000256" key="8">
    <source>
        <dbReference type="ARBA" id="ARBA00022605"/>
    </source>
</evidence>
<comment type="caution">
    <text evidence="18">The sequence shown here is derived from an EMBL/GenBank/DDBJ whole genome shotgun (WGS) entry which is preliminary data.</text>
</comment>
<dbReference type="Proteomes" id="UP000315440">
    <property type="component" value="Unassembled WGS sequence"/>
</dbReference>
<feature type="domain" description="Histidine biosynthesis HisG C-terminal" evidence="17">
    <location>
        <begin position="218"/>
        <end position="290"/>
    </location>
</feature>
<comment type="activity regulation">
    <text evidence="15">Feedback inhibited by histidine.</text>
</comment>
<feature type="domain" description="ATP phosphoribosyltransferase catalytic" evidence="16">
    <location>
        <begin position="60"/>
        <end position="213"/>
    </location>
</feature>
<dbReference type="InterPro" id="IPR013115">
    <property type="entry name" value="HisG_C"/>
</dbReference>
<dbReference type="InterPro" id="IPR018198">
    <property type="entry name" value="ATP_PRibTrfase_CS"/>
</dbReference>
<evidence type="ECO:0000313" key="18">
    <source>
        <dbReference type="EMBL" id="TWT88598.1"/>
    </source>
</evidence>
<keyword evidence="9 15" id="KW-0328">Glycosyltransferase</keyword>
<evidence type="ECO:0000256" key="13">
    <source>
        <dbReference type="ARBA" id="ARBA00023102"/>
    </source>
</evidence>
<dbReference type="InterPro" id="IPR001348">
    <property type="entry name" value="ATP_PRibTrfase_HisG"/>
</dbReference>
<evidence type="ECO:0000256" key="1">
    <source>
        <dbReference type="ARBA" id="ARBA00000915"/>
    </source>
</evidence>
<keyword evidence="15" id="KW-0460">Magnesium</keyword>
<keyword evidence="8 15" id="KW-0028">Amino-acid biosynthesis</keyword>
<evidence type="ECO:0000259" key="17">
    <source>
        <dbReference type="Pfam" id="PF08029"/>
    </source>
</evidence>
<evidence type="ECO:0000313" key="19">
    <source>
        <dbReference type="Proteomes" id="UP000315440"/>
    </source>
</evidence>
<evidence type="ECO:0000256" key="14">
    <source>
        <dbReference type="ARBA" id="ARBA00024861"/>
    </source>
</evidence>
<dbReference type="Pfam" id="PF01634">
    <property type="entry name" value="HisG"/>
    <property type="match status" value="1"/>
</dbReference>
<evidence type="ECO:0000256" key="9">
    <source>
        <dbReference type="ARBA" id="ARBA00022676"/>
    </source>
</evidence>
<dbReference type="NCBIfam" id="TIGR00070">
    <property type="entry name" value="hisG"/>
    <property type="match status" value="1"/>
</dbReference>
<sequence length="293" mass="31635">MPDTATPFRIGVPSKGRLSELAEKLLNEAGLKYRRQNRALFARVKPLADADPPIDITFLRTDDIPVLCDEGAIDLGITGSDLVAEADVANIETRLSLGMGGCRLAVCVPESSPVVTPKDLAGDRVATSFPTVTRNYLNEHGVTGHVVELSGSVEVMIALGVADAIVDLVETGSTLAANKLRILDTIGSYETVLIQRKRQRLPKIADRIARRLEGVVIARAYTLLEYNVPEAKLAAAEAVTPGFNSPTVNKLEQSGWFAVRAMVKRSEVIGVMERLEELGAHAILETAIQNCRL</sequence>
<comment type="pathway">
    <text evidence="3 15">Amino-acid biosynthesis; L-histidine biosynthesis; L-histidine from 5-phospho-alpha-D-ribose 1-diphosphate: step 1/9.</text>
</comment>
<dbReference type="Gene3D" id="3.40.190.10">
    <property type="entry name" value="Periplasmic binding protein-like II"/>
    <property type="match status" value="2"/>
</dbReference>
<dbReference type="PANTHER" id="PTHR21403:SF8">
    <property type="entry name" value="ATP PHOSPHORIBOSYLTRANSFERASE"/>
    <property type="match status" value="1"/>
</dbReference>
<dbReference type="NCBIfam" id="TIGR03455">
    <property type="entry name" value="HisG_C-term"/>
    <property type="match status" value="1"/>
</dbReference>
<dbReference type="GO" id="GO:0005737">
    <property type="term" value="C:cytoplasm"/>
    <property type="evidence" value="ECO:0007669"/>
    <property type="project" value="UniProtKB-SubCell"/>
</dbReference>
<evidence type="ECO:0000256" key="2">
    <source>
        <dbReference type="ARBA" id="ARBA00004496"/>
    </source>
</evidence>
<evidence type="ECO:0000256" key="6">
    <source>
        <dbReference type="ARBA" id="ARBA00020998"/>
    </source>
</evidence>
<keyword evidence="11 15" id="KW-0547">Nucleotide-binding</keyword>
<dbReference type="Pfam" id="PF08029">
    <property type="entry name" value="HisG_C"/>
    <property type="match status" value="1"/>
</dbReference>
<keyword evidence="10 15" id="KW-0808">Transferase</keyword>
<keyword evidence="7 15" id="KW-0963">Cytoplasm</keyword>
<dbReference type="Gene3D" id="3.30.70.120">
    <property type="match status" value="1"/>
</dbReference>
<evidence type="ECO:0000259" key="16">
    <source>
        <dbReference type="Pfam" id="PF01634"/>
    </source>
</evidence>
<dbReference type="SUPFAM" id="SSF53850">
    <property type="entry name" value="Periplasmic binding protein-like II"/>
    <property type="match status" value="1"/>
</dbReference>
<dbReference type="HAMAP" id="MF_00079">
    <property type="entry name" value="HisG_Long"/>
    <property type="match status" value="1"/>
</dbReference>
<dbReference type="FunFam" id="3.40.190.10:FF:000008">
    <property type="entry name" value="ATP phosphoribosyltransferase"/>
    <property type="match status" value="1"/>
</dbReference>
<protein>
    <recommendedName>
        <fullName evidence="6 15">ATP phosphoribosyltransferase</fullName>
        <shortName evidence="15">ATP-PRT</shortName>
        <shortName evidence="15">ATP-PRTase</shortName>
        <ecNumber evidence="5 15">2.4.2.17</ecNumber>
    </recommendedName>
</protein>
<comment type="cofactor">
    <cofactor evidence="15">
        <name>Mg(2+)</name>
        <dbReference type="ChEBI" id="CHEBI:18420"/>
    </cofactor>
</comment>
<accession>A0A5C5ZN63</accession>
<name>A0A5C5ZN63_9BACT</name>
<dbReference type="GO" id="GO:0005524">
    <property type="term" value="F:ATP binding"/>
    <property type="evidence" value="ECO:0007669"/>
    <property type="project" value="UniProtKB-KW"/>
</dbReference>
<dbReference type="SUPFAM" id="SSF54913">
    <property type="entry name" value="GlnB-like"/>
    <property type="match status" value="1"/>
</dbReference>
<dbReference type="EMBL" id="SJPQ01000002">
    <property type="protein sequence ID" value="TWT88598.1"/>
    <property type="molecule type" value="Genomic_DNA"/>
</dbReference>
<keyword evidence="19" id="KW-1185">Reference proteome</keyword>
<dbReference type="GO" id="GO:0000105">
    <property type="term" value="P:L-histidine biosynthetic process"/>
    <property type="evidence" value="ECO:0007669"/>
    <property type="project" value="UniProtKB-UniRule"/>
</dbReference>
<reference evidence="18 19" key="1">
    <citation type="submission" date="2019-02" db="EMBL/GenBank/DDBJ databases">
        <title>Deep-cultivation of Planctomycetes and their phenomic and genomic characterization uncovers novel biology.</title>
        <authorList>
            <person name="Wiegand S."/>
            <person name="Jogler M."/>
            <person name="Boedeker C."/>
            <person name="Pinto D."/>
            <person name="Vollmers J."/>
            <person name="Rivas-Marin E."/>
            <person name="Kohn T."/>
            <person name="Peeters S.H."/>
            <person name="Heuer A."/>
            <person name="Rast P."/>
            <person name="Oberbeckmann S."/>
            <person name="Bunk B."/>
            <person name="Jeske O."/>
            <person name="Meyerdierks A."/>
            <person name="Storesund J.E."/>
            <person name="Kallscheuer N."/>
            <person name="Luecker S."/>
            <person name="Lage O.M."/>
            <person name="Pohl T."/>
            <person name="Merkel B.J."/>
            <person name="Hornburger P."/>
            <person name="Mueller R.-W."/>
            <person name="Bruemmer F."/>
            <person name="Labrenz M."/>
            <person name="Spormann A.M."/>
            <person name="Op Den Camp H."/>
            <person name="Overmann J."/>
            <person name="Amann R."/>
            <person name="Jetten M.S.M."/>
            <person name="Mascher T."/>
            <person name="Medema M.H."/>
            <person name="Devos D.P."/>
            <person name="Kaster A.-K."/>
            <person name="Ovreas L."/>
            <person name="Rohde M."/>
            <person name="Galperin M.Y."/>
            <person name="Jogler C."/>
        </authorList>
    </citation>
    <scope>NUCLEOTIDE SEQUENCE [LARGE SCALE GENOMIC DNA]</scope>
    <source>
        <strain evidence="18 19">Mal64</strain>
    </source>
</reference>